<name>A0A918S6V1_9FLAO</name>
<dbReference type="NCBIfam" id="TIGR04183">
    <property type="entry name" value="Por_Secre_tail"/>
    <property type="match status" value="1"/>
</dbReference>
<dbReference type="AlphaFoldDB" id="A0A918S6V1"/>
<organism evidence="3 4">
    <name type="scientific">Salinimicrobium marinum</name>
    <dbReference type="NCBI Taxonomy" id="680283"/>
    <lineage>
        <taxon>Bacteria</taxon>
        <taxon>Pseudomonadati</taxon>
        <taxon>Bacteroidota</taxon>
        <taxon>Flavobacteriia</taxon>
        <taxon>Flavobacteriales</taxon>
        <taxon>Flavobacteriaceae</taxon>
        <taxon>Salinimicrobium</taxon>
    </lineage>
</organism>
<protein>
    <recommendedName>
        <fullName evidence="2">PKD-like domain-containing protein</fullName>
    </recommendedName>
</protein>
<evidence type="ECO:0000256" key="1">
    <source>
        <dbReference type="ARBA" id="ARBA00022729"/>
    </source>
</evidence>
<feature type="domain" description="PKD-like" evidence="2">
    <location>
        <begin position="274"/>
        <end position="352"/>
    </location>
</feature>
<evidence type="ECO:0000259" key="2">
    <source>
        <dbReference type="Pfam" id="PF19408"/>
    </source>
</evidence>
<dbReference type="InterPro" id="IPR045829">
    <property type="entry name" value="PKD_6"/>
</dbReference>
<feature type="domain" description="PKD-like" evidence="2">
    <location>
        <begin position="530"/>
        <end position="607"/>
    </location>
</feature>
<keyword evidence="4" id="KW-1185">Reference proteome</keyword>
<dbReference type="InterPro" id="IPR026444">
    <property type="entry name" value="Secre_tail"/>
</dbReference>
<reference evidence="3" key="2">
    <citation type="submission" date="2020-09" db="EMBL/GenBank/DDBJ databases">
        <authorList>
            <person name="Sun Q."/>
            <person name="Kim S."/>
        </authorList>
    </citation>
    <scope>NUCLEOTIDE SEQUENCE</scope>
    <source>
        <strain evidence="3">KCTC 12719</strain>
    </source>
</reference>
<feature type="domain" description="PKD-like" evidence="2">
    <location>
        <begin position="624"/>
        <end position="698"/>
    </location>
</feature>
<feature type="domain" description="PKD-like" evidence="2">
    <location>
        <begin position="359"/>
        <end position="437"/>
    </location>
</feature>
<feature type="domain" description="PKD-like" evidence="2">
    <location>
        <begin position="189"/>
        <end position="267"/>
    </location>
</feature>
<feature type="domain" description="PKD-like" evidence="2">
    <location>
        <begin position="447"/>
        <end position="514"/>
    </location>
</feature>
<dbReference type="Proteomes" id="UP000610456">
    <property type="component" value="Unassembled WGS sequence"/>
</dbReference>
<evidence type="ECO:0000313" key="4">
    <source>
        <dbReference type="Proteomes" id="UP000610456"/>
    </source>
</evidence>
<gene>
    <name evidence="3" type="ORF">GCM10007103_06010</name>
</gene>
<evidence type="ECO:0000313" key="3">
    <source>
        <dbReference type="EMBL" id="GHA27426.1"/>
    </source>
</evidence>
<dbReference type="RefSeq" id="WP_189603207.1">
    <property type="nucleotide sequence ID" value="NZ_BMXB01000001.1"/>
</dbReference>
<reference evidence="3" key="1">
    <citation type="journal article" date="2014" name="Int. J. Syst. Evol. Microbiol.">
        <title>Complete genome sequence of Corynebacterium casei LMG S-19264T (=DSM 44701T), isolated from a smear-ripened cheese.</title>
        <authorList>
            <consortium name="US DOE Joint Genome Institute (JGI-PGF)"/>
            <person name="Walter F."/>
            <person name="Albersmeier A."/>
            <person name="Kalinowski J."/>
            <person name="Ruckert C."/>
        </authorList>
    </citation>
    <scope>NUCLEOTIDE SEQUENCE</scope>
    <source>
        <strain evidence="3">KCTC 12719</strain>
    </source>
</reference>
<dbReference type="EMBL" id="BMXB01000001">
    <property type="protein sequence ID" value="GHA27426.1"/>
    <property type="molecule type" value="Genomic_DNA"/>
</dbReference>
<sequence>MPQQTFGQACPASVSIEALGGISICENETITLTAKPDGGNNLYYQWIVNGLARETGKKVSIPGLKNGDLVRVEVSSSNAPGCKKSSSDLKITVNPNISGLAKIQANNRNICPGETVNFSIATLTPQSSGTTFKWQLKRNGISSVISTSNNLSSDIFQDGDEVQLMVESRLPCVAQFSSNIIKITESNSPPAVPVAISGETLVCPGNKFSYSVHDVNGASEYIWLLPTGWTGSSKTNSIIVTPGTGNGNIRVKAKNGCGESEEQTLTVSSKDAIPEIPTEISGATEICPGVTATFSIPEVPWASEYLWKLPHGWTGSSITNSITVTTGPPGTGNIEVSAKNSCGTGTAAMLPVLVKSGPPAISKIISGPTEVCPGSTATYSIPEVQGAGEYIWELPSGWFGASNTNFITVTAPTSGNGEITVKVKNNCGTGPLRKMEVSVNSGTSGEITITGDTTVCPGKKMIFSTDSFYESYKWEIPSGWSFVKNEKHTIEVIAEASGESGTVRVTVETGCGTNLEGQRDIKILNGLSTIRSIAGPTEVCSTQTIVTYSIPAVEGASGYEWTVPLGWEILSGKETNTVEVKTASRSGTITVKVLNLCGDSRGTKLTVTATSAPPEKPEKIIHNLGPGLNICRTYGKATFSVPAVAGAVSYDWTLPAAWKISSGRGTRTITVEVPDIQNSSDINVVKVEAVNSCGRSLPQILEDVNCEDPSGKLEDRMFAVYISRSRQLIIHNPAFIEIEKVYINNLLGQELFIYDNIENQKQIKLSVTKFTPGVYLARIHSEKGILTKQIMLD</sequence>
<proteinExistence type="predicted"/>
<comment type="caution">
    <text evidence="3">The sequence shown here is derived from an EMBL/GenBank/DDBJ whole genome shotgun (WGS) entry which is preliminary data.</text>
</comment>
<dbReference type="Pfam" id="PF19408">
    <property type="entry name" value="PKD_6"/>
    <property type="match status" value="6"/>
</dbReference>
<keyword evidence="1" id="KW-0732">Signal</keyword>
<accession>A0A918S6V1</accession>